<evidence type="ECO:0000256" key="4">
    <source>
        <dbReference type="ARBA" id="ARBA00023136"/>
    </source>
</evidence>
<accession>A0A221SVF9</accession>
<dbReference type="Pfam" id="PF09685">
    <property type="entry name" value="MamF_MmsF"/>
    <property type="match status" value="1"/>
</dbReference>
<dbReference type="EMBL" id="CP021081">
    <property type="protein sequence ID" value="ASN80634.1"/>
    <property type="molecule type" value="Genomic_DNA"/>
</dbReference>
<name>A0A221SVF9_9DEIO</name>
<proteinExistence type="predicted"/>
<keyword evidence="4 5" id="KW-0472">Membrane</keyword>
<evidence type="ECO:0000256" key="5">
    <source>
        <dbReference type="SAM" id="Phobius"/>
    </source>
</evidence>
<comment type="subcellular location">
    <subcellularLocation>
        <location evidence="1">Membrane</location>
        <topology evidence="1">Multi-pass membrane protein</topology>
    </subcellularLocation>
</comment>
<reference evidence="6 7" key="1">
    <citation type="submission" date="2017-05" db="EMBL/GenBank/DDBJ databases">
        <title>The complete genome sequence of Deinococcus ficus isolated from the rhizosphere of the Ficus religiosa L. in Taiwan.</title>
        <authorList>
            <person name="Wu K.-M."/>
            <person name="Liao T.-L."/>
            <person name="Liu Y.-M."/>
            <person name="Young C.-C."/>
            <person name="Tsai S.-F."/>
        </authorList>
    </citation>
    <scope>NUCLEOTIDE SEQUENCE [LARGE SCALE GENOMIC DNA]</scope>
    <source>
        <strain evidence="6 7">CC-FR2-10</strain>
    </source>
</reference>
<gene>
    <name evidence="6" type="ORF">DFI_06140</name>
</gene>
<dbReference type="KEGG" id="dfc:DFI_06140"/>
<evidence type="ECO:0000256" key="2">
    <source>
        <dbReference type="ARBA" id="ARBA00022692"/>
    </source>
</evidence>
<dbReference type="AlphaFoldDB" id="A0A221SVF9"/>
<keyword evidence="3 5" id="KW-1133">Transmembrane helix</keyword>
<keyword evidence="2 5" id="KW-0812">Transmembrane</keyword>
<dbReference type="STRING" id="317577.GCA_000419625_02690"/>
<feature type="transmembrane region" description="Helical" evidence="5">
    <location>
        <begin position="28"/>
        <end position="49"/>
    </location>
</feature>
<protein>
    <recommendedName>
        <fullName evidence="8">DUF4870 domain-containing protein</fullName>
    </recommendedName>
</protein>
<evidence type="ECO:0000313" key="6">
    <source>
        <dbReference type="EMBL" id="ASN80634.1"/>
    </source>
</evidence>
<evidence type="ECO:0000256" key="3">
    <source>
        <dbReference type="ARBA" id="ARBA00022989"/>
    </source>
</evidence>
<evidence type="ECO:0000256" key="1">
    <source>
        <dbReference type="ARBA" id="ARBA00004141"/>
    </source>
</evidence>
<keyword evidence="7" id="KW-1185">Reference proteome</keyword>
<dbReference type="InterPro" id="IPR019109">
    <property type="entry name" value="MamF_MmsF"/>
</dbReference>
<organism evidence="6 7">
    <name type="scientific">Deinococcus ficus</name>
    <dbReference type="NCBI Taxonomy" id="317577"/>
    <lineage>
        <taxon>Bacteria</taxon>
        <taxon>Thermotogati</taxon>
        <taxon>Deinococcota</taxon>
        <taxon>Deinococci</taxon>
        <taxon>Deinococcales</taxon>
        <taxon>Deinococcaceae</taxon>
        <taxon>Deinococcus</taxon>
    </lineage>
</organism>
<evidence type="ECO:0008006" key="8">
    <source>
        <dbReference type="Google" id="ProtNLM"/>
    </source>
</evidence>
<sequence length="157" mass="16600">MTATRAFLPVTLPEPERTPALAVHLSPLLGLLIPGAGALIGPVAAWLLFRDRSRMLDEQGKEAVNFQISVWLYNLALGVLLFGLFALGLLGGVAGSMLGRPEAGGVALVGTFGVFLGLVLPLLLVLNVVPLVFMVLAAVSVSRGEPYRYPLTLRLLS</sequence>
<dbReference type="RefSeq" id="WP_043777625.1">
    <property type="nucleotide sequence ID" value="NZ_CP021081.1"/>
</dbReference>
<feature type="transmembrane region" description="Helical" evidence="5">
    <location>
        <begin position="106"/>
        <end position="139"/>
    </location>
</feature>
<dbReference type="Proteomes" id="UP000259030">
    <property type="component" value="Chromosome"/>
</dbReference>
<evidence type="ECO:0000313" key="7">
    <source>
        <dbReference type="Proteomes" id="UP000259030"/>
    </source>
</evidence>
<feature type="transmembrane region" description="Helical" evidence="5">
    <location>
        <begin position="70"/>
        <end position="94"/>
    </location>
</feature>